<proteinExistence type="inferred from homology"/>
<dbReference type="PANTHER" id="PTHR24320:SF227">
    <property type="entry name" value="RETINOL DEHYDROGENASE 11"/>
    <property type="match status" value="1"/>
</dbReference>
<reference evidence="4 5" key="1">
    <citation type="submission" date="2019-04" db="EMBL/GenBank/DDBJ databases">
        <title>Herbidospora sp. NEAU-GS14.nov., a novel actinomycete isolated from soil.</title>
        <authorList>
            <person name="Han L."/>
        </authorList>
    </citation>
    <scope>NUCLEOTIDE SEQUENCE [LARGE SCALE GENOMIC DNA]</scope>
    <source>
        <strain evidence="4 5">NEAU-GS14</strain>
    </source>
</reference>
<keyword evidence="2" id="KW-0560">Oxidoreductase</keyword>
<dbReference type="InterPro" id="IPR036291">
    <property type="entry name" value="NAD(P)-bd_dom_sf"/>
</dbReference>
<evidence type="ECO:0000256" key="3">
    <source>
        <dbReference type="ARBA" id="ARBA00071493"/>
    </source>
</evidence>
<sequence length="304" mass="32332">MTVKTPFGADSTASEVIEGIDLGGKRAIVTGANSGIGLETARVLADAGAEVMLAVRDVDAGIRAADEIGGKVAIAHLDLSDQTSVRDFVAGWAGPLDILVDNAGISAIPLTRTPEGWELQFATNHLGHFTLTTGLHEALAMRPGARVVVLSSVANLRSPVVFDDIHYLRREYDPMEAYGQSKTANALFAVGAAGRWAGDGIMVNAVMPGVIRTGIQRYFTEEGFQNLLDNTGRPEGKTIPQGAATTVLVATSPLLDGVTGRYFEDCNEAEPYPGIGPKRGYAPYAVDPELAMRLWYVSQEMLQT</sequence>
<evidence type="ECO:0000313" key="5">
    <source>
        <dbReference type="Proteomes" id="UP000308705"/>
    </source>
</evidence>
<dbReference type="PRINTS" id="PR00081">
    <property type="entry name" value="GDHRDH"/>
</dbReference>
<dbReference type="CDD" id="cd05327">
    <property type="entry name" value="retinol-DH_like_SDR_c_like"/>
    <property type="match status" value="1"/>
</dbReference>
<comment type="similarity">
    <text evidence="1">Belongs to the short-chain dehydrogenases/reductases (SDR) family.</text>
</comment>
<evidence type="ECO:0000256" key="1">
    <source>
        <dbReference type="ARBA" id="ARBA00006484"/>
    </source>
</evidence>
<evidence type="ECO:0000256" key="2">
    <source>
        <dbReference type="ARBA" id="ARBA00023002"/>
    </source>
</evidence>
<dbReference type="Pfam" id="PF00106">
    <property type="entry name" value="adh_short"/>
    <property type="match status" value="1"/>
</dbReference>
<dbReference type="SUPFAM" id="SSF51735">
    <property type="entry name" value="NAD(P)-binding Rossmann-fold domains"/>
    <property type="match status" value="1"/>
</dbReference>
<comment type="caution">
    <text evidence="4">The sequence shown here is derived from an EMBL/GenBank/DDBJ whole genome shotgun (WGS) entry which is preliminary data.</text>
</comment>
<dbReference type="FunFam" id="3.40.50.720:FF:000594">
    <property type="entry name" value="Short-chain oxidoreductase"/>
    <property type="match status" value="1"/>
</dbReference>
<dbReference type="AlphaFoldDB" id="A0A4U3MBP1"/>
<keyword evidence="5" id="KW-1185">Reference proteome</keyword>
<gene>
    <name evidence="4" type="ORF">FDA94_27295</name>
</gene>
<dbReference type="Gene3D" id="3.40.50.720">
    <property type="entry name" value="NAD(P)-binding Rossmann-like Domain"/>
    <property type="match status" value="1"/>
</dbReference>
<dbReference type="OrthoDB" id="4577644at2"/>
<dbReference type="GO" id="GO:0016491">
    <property type="term" value="F:oxidoreductase activity"/>
    <property type="evidence" value="ECO:0007669"/>
    <property type="project" value="UniProtKB-KW"/>
</dbReference>
<dbReference type="RefSeq" id="WP_137249929.1">
    <property type="nucleotide sequence ID" value="NZ_SZQA01000030.1"/>
</dbReference>
<organism evidence="4 5">
    <name type="scientific">Herbidospora galbida</name>
    <dbReference type="NCBI Taxonomy" id="2575442"/>
    <lineage>
        <taxon>Bacteria</taxon>
        <taxon>Bacillati</taxon>
        <taxon>Actinomycetota</taxon>
        <taxon>Actinomycetes</taxon>
        <taxon>Streptosporangiales</taxon>
        <taxon>Streptosporangiaceae</taxon>
        <taxon>Herbidospora</taxon>
    </lineage>
</organism>
<accession>A0A4U3MBP1</accession>
<protein>
    <recommendedName>
        <fullName evidence="3">Probable oxidoreductase</fullName>
    </recommendedName>
</protein>
<dbReference type="Proteomes" id="UP000308705">
    <property type="component" value="Unassembled WGS sequence"/>
</dbReference>
<dbReference type="PANTHER" id="PTHR24320">
    <property type="entry name" value="RETINOL DEHYDROGENASE"/>
    <property type="match status" value="1"/>
</dbReference>
<dbReference type="EMBL" id="SZQA01000030">
    <property type="protein sequence ID" value="TKK85127.1"/>
    <property type="molecule type" value="Genomic_DNA"/>
</dbReference>
<evidence type="ECO:0000313" key="4">
    <source>
        <dbReference type="EMBL" id="TKK85127.1"/>
    </source>
</evidence>
<dbReference type="InterPro" id="IPR002347">
    <property type="entry name" value="SDR_fam"/>
</dbReference>
<name>A0A4U3MBP1_9ACTN</name>